<evidence type="ECO:0000313" key="4">
    <source>
        <dbReference type="EnsemblMetazoa" id="CapteP193811"/>
    </source>
</evidence>
<name>R7TC66_CAPTE</name>
<sequence>MHVFAVSVLASLMLAYGLHSIELTPAEQTYCGDMVTKITPIIEDILQDNHCSRIVDPNKKSGQGEFDGVNSTVWQNDNAQSSRSGTLAILRFAQGTNRTEPYPSITCSDTG</sequence>
<gene>
    <name evidence="3" type="ORF">CAPTEDRAFT_193811</name>
</gene>
<proteinExistence type="predicted"/>
<protein>
    <submittedName>
        <fullName evidence="3 4">Uncharacterized protein</fullName>
    </submittedName>
</protein>
<dbReference type="AlphaFoldDB" id="R7TC66"/>
<feature type="signal peptide" evidence="2">
    <location>
        <begin position="1"/>
        <end position="20"/>
    </location>
</feature>
<dbReference type="EnsemblMetazoa" id="CapteT193811">
    <property type="protein sequence ID" value="CapteP193811"/>
    <property type="gene ID" value="CapteG193811"/>
</dbReference>
<reference evidence="3 5" key="2">
    <citation type="journal article" date="2013" name="Nature">
        <title>Insights into bilaterian evolution from three spiralian genomes.</title>
        <authorList>
            <person name="Simakov O."/>
            <person name="Marletaz F."/>
            <person name="Cho S.J."/>
            <person name="Edsinger-Gonzales E."/>
            <person name="Havlak P."/>
            <person name="Hellsten U."/>
            <person name="Kuo D.H."/>
            <person name="Larsson T."/>
            <person name="Lv J."/>
            <person name="Arendt D."/>
            <person name="Savage R."/>
            <person name="Osoegawa K."/>
            <person name="de Jong P."/>
            <person name="Grimwood J."/>
            <person name="Chapman J.A."/>
            <person name="Shapiro H."/>
            <person name="Aerts A."/>
            <person name="Otillar R.P."/>
            <person name="Terry A.Y."/>
            <person name="Boore J.L."/>
            <person name="Grigoriev I.V."/>
            <person name="Lindberg D.R."/>
            <person name="Seaver E.C."/>
            <person name="Weisblat D.A."/>
            <person name="Putnam N.H."/>
            <person name="Rokhsar D.S."/>
        </authorList>
    </citation>
    <scope>NUCLEOTIDE SEQUENCE</scope>
    <source>
        <strain evidence="3 5">I ESC-2004</strain>
    </source>
</reference>
<reference evidence="5" key="1">
    <citation type="submission" date="2012-12" db="EMBL/GenBank/DDBJ databases">
        <authorList>
            <person name="Hellsten U."/>
            <person name="Grimwood J."/>
            <person name="Chapman J.A."/>
            <person name="Shapiro H."/>
            <person name="Aerts A."/>
            <person name="Otillar R.P."/>
            <person name="Terry A.Y."/>
            <person name="Boore J.L."/>
            <person name="Simakov O."/>
            <person name="Marletaz F."/>
            <person name="Cho S.-J."/>
            <person name="Edsinger-Gonzales E."/>
            <person name="Havlak P."/>
            <person name="Kuo D.-H."/>
            <person name="Larsson T."/>
            <person name="Lv J."/>
            <person name="Arendt D."/>
            <person name="Savage R."/>
            <person name="Osoegawa K."/>
            <person name="de Jong P."/>
            <person name="Lindberg D.R."/>
            <person name="Seaver E.C."/>
            <person name="Weisblat D.A."/>
            <person name="Putnam N.H."/>
            <person name="Grigoriev I.V."/>
            <person name="Rokhsar D.S."/>
        </authorList>
    </citation>
    <scope>NUCLEOTIDE SEQUENCE</scope>
    <source>
        <strain evidence="5">I ESC-2004</strain>
    </source>
</reference>
<dbReference type="Proteomes" id="UP000014760">
    <property type="component" value="Unassembled WGS sequence"/>
</dbReference>
<keyword evidence="5" id="KW-1185">Reference proteome</keyword>
<evidence type="ECO:0000313" key="3">
    <source>
        <dbReference type="EMBL" id="ELT89092.1"/>
    </source>
</evidence>
<evidence type="ECO:0000256" key="2">
    <source>
        <dbReference type="SAM" id="SignalP"/>
    </source>
</evidence>
<organism evidence="3">
    <name type="scientific">Capitella teleta</name>
    <name type="common">Polychaete worm</name>
    <dbReference type="NCBI Taxonomy" id="283909"/>
    <lineage>
        <taxon>Eukaryota</taxon>
        <taxon>Metazoa</taxon>
        <taxon>Spiralia</taxon>
        <taxon>Lophotrochozoa</taxon>
        <taxon>Annelida</taxon>
        <taxon>Polychaeta</taxon>
        <taxon>Sedentaria</taxon>
        <taxon>Scolecida</taxon>
        <taxon>Capitellidae</taxon>
        <taxon>Capitella</taxon>
    </lineage>
</organism>
<evidence type="ECO:0000313" key="5">
    <source>
        <dbReference type="Proteomes" id="UP000014760"/>
    </source>
</evidence>
<feature type="region of interest" description="Disordered" evidence="1">
    <location>
        <begin position="58"/>
        <end position="81"/>
    </location>
</feature>
<reference evidence="4" key="3">
    <citation type="submission" date="2015-06" db="UniProtKB">
        <authorList>
            <consortium name="EnsemblMetazoa"/>
        </authorList>
    </citation>
    <scope>IDENTIFICATION</scope>
</reference>
<keyword evidence="2" id="KW-0732">Signal</keyword>
<dbReference type="EMBL" id="AMQN01015049">
    <property type="status" value="NOT_ANNOTATED_CDS"/>
    <property type="molecule type" value="Genomic_DNA"/>
</dbReference>
<evidence type="ECO:0000256" key="1">
    <source>
        <dbReference type="SAM" id="MobiDB-lite"/>
    </source>
</evidence>
<feature type="chain" id="PRO_5008786859" evidence="2">
    <location>
        <begin position="21"/>
        <end position="111"/>
    </location>
</feature>
<dbReference type="EMBL" id="KB311540">
    <property type="protein sequence ID" value="ELT89092.1"/>
    <property type="molecule type" value="Genomic_DNA"/>
</dbReference>
<accession>R7TC66</accession>
<feature type="compositionally biased region" description="Polar residues" evidence="1">
    <location>
        <begin position="69"/>
        <end position="81"/>
    </location>
</feature>
<dbReference type="HOGENOM" id="CLU_2160783_0_0_1"/>